<evidence type="ECO:0000313" key="4">
    <source>
        <dbReference type="Proteomes" id="UP000283616"/>
    </source>
</evidence>
<dbReference type="InterPro" id="IPR028098">
    <property type="entry name" value="Glyco_trans_4-like_N"/>
</dbReference>
<feature type="domain" description="Glycosyl transferase family 1" evidence="1">
    <location>
        <begin position="189"/>
        <end position="351"/>
    </location>
</feature>
<dbReference type="Pfam" id="PF00534">
    <property type="entry name" value="Glycos_transf_1"/>
    <property type="match status" value="1"/>
</dbReference>
<dbReference type="RefSeq" id="WP_081363762.1">
    <property type="nucleotide sequence ID" value="NZ_CAXTGU010000026.1"/>
</dbReference>
<dbReference type="EMBL" id="QROV01000011">
    <property type="protein sequence ID" value="RHL59256.1"/>
    <property type="molecule type" value="Genomic_DNA"/>
</dbReference>
<dbReference type="AlphaFoldDB" id="A0A415M119"/>
<dbReference type="Pfam" id="PF13439">
    <property type="entry name" value="Glyco_transf_4"/>
    <property type="match status" value="1"/>
</dbReference>
<proteinExistence type="predicted"/>
<reference evidence="3 4" key="1">
    <citation type="submission" date="2018-08" db="EMBL/GenBank/DDBJ databases">
        <title>A genome reference for cultivated species of the human gut microbiota.</title>
        <authorList>
            <person name="Zou Y."/>
            <person name="Xue W."/>
            <person name="Luo G."/>
        </authorList>
    </citation>
    <scope>NUCLEOTIDE SEQUENCE [LARGE SCALE GENOMIC DNA]</scope>
    <source>
        <strain evidence="3 4">AF37-12</strain>
    </source>
</reference>
<dbReference type="Gene3D" id="3.40.50.2000">
    <property type="entry name" value="Glycogen Phosphorylase B"/>
    <property type="match status" value="2"/>
</dbReference>
<dbReference type="GO" id="GO:0016757">
    <property type="term" value="F:glycosyltransferase activity"/>
    <property type="evidence" value="ECO:0007669"/>
    <property type="project" value="InterPro"/>
</dbReference>
<dbReference type="PANTHER" id="PTHR45947">
    <property type="entry name" value="SULFOQUINOVOSYL TRANSFERASE SQD2"/>
    <property type="match status" value="1"/>
</dbReference>
<protein>
    <submittedName>
        <fullName evidence="3">Glycosyltransferase</fullName>
    </submittedName>
</protein>
<keyword evidence="3" id="KW-0808">Transferase</keyword>
<evidence type="ECO:0000313" key="3">
    <source>
        <dbReference type="EMBL" id="RHL59256.1"/>
    </source>
</evidence>
<dbReference type="PANTHER" id="PTHR45947:SF3">
    <property type="entry name" value="SULFOQUINOVOSYL TRANSFERASE SQD2"/>
    <property type="match status" value="1"/>
</dbReference>
<dbReference type="InterPro" id="IPR050194">
    <property type="entry name" value="Glycosyltransferase_grp1"/>
</dbReference>
<organism evidence="3 4">
    <name type="scientific">Bacteroides thetaiotaomicron</name>
    <dbReference type="NCBI Taxonomy" id="818"/>
    <lineage>
        <taxon>Bacteria</taxon>
        <taxon>Pseudomonadati</taxon>
        <taxon>Bacteroidota</taxon>
        <taxon>Bacteroidia</taxon>
        <taxon>Bacteroidales</taxon>
        <taxon>Bacteroidaceae</taxon>
        <taxon>Bacteroides</taxon>
    </lineage>
</organism>
<feature type="domain" description="Glycosyltransferase subfamily 4-like N-terminal" evidence="2">
    <location>
        <begin position="17"/>
        <end position="174"/>
    </location>
</feature>
<evidence type="ECO:0000259" key="2">
    <source>
        <dbReference type="Pfam" id="PF13439"/>
    </source>
</evidence>
<name>A0A415M119_BACT4</name>
<evidence type="ECO:0000259" key="1">
    <source>
        <dbReference type="Pfam" id="PF00534"/>
    </source>
</evidence>
<dbReference type="Proteomes" id="UP000283616">
    <property type="component" value="Unassembled WGS sequence"/>
</dbReference>
<gene>
    <name evidence="3" type="ORF">DW011_11595</name>
</gene>
<dbReference type="InterPro" id="IPR001296">
    <property type="entry name" value="Glyco_trans_1"/>
</dbReference>
<dbReference type="SUPFAM" id="SSF53756">
    <property type="entry name" value="UDP-Glycosyltransferase/glycogen phosphorylase"/>
    <property type="match status" value="1"/>
</dbReference>
<sequence length="375" mass="42101">MNKTLRVLQLGKFYPIMGGVEKVMYDLMSGLSERGVPCDMLCALSQGSSRTFSINAHSRLIGCRTWMKVAATMISPDMIFSLRKRCRDYDIIHVHHPDPMACLALFLSGYKGKVILHWHADIEKQKILLKLYSPLQEWLLTRADVIIGTTPPYLAESPCLARVRHKMECLPIGIEPVCPAPAAVEEVRKRYPGKKIIFSIGRLVAYKGYKYLIESAHYLDDDYVILIGGSGAMKYDLEAEIETWGVQDKVMLLGRISDKELSAYYGACTLFCLSSVQKTEAFGIVQIEAMSCGKPVVATNIPHSGVSWVNAHGFSGLNVTPCSAKELAGAIMTITRNDDLYQKLAKGARERYQETFTKEKMIDNILEIYRSLWKK</sequence>
<accession>A0A415M119</accession>
<comment type="caution">
    <text evidence="3">The sequence shown here is derived from an EMBL/GenBank/DDBJ whole genome shotgun (WGS) entry which is preliminary data.</text>
</comment>